<evidence type="ECO:0000313" key="4">
    <source>
        <dbReference type="EMBL" id="MFK2901982.1"/>
    </source>
</evidence>
<keyword evidence="3" id="KW-0560">Oxidoreductase</keyword>
<evidence type="ECO:0000256" key="1">
    <source>
        <dbReference type="ARBA" id="ARBA00001971"/>
    </source>
</evidence>
<comment type="caution">
    <text evidence="4">The sequence shown here is derived from an EMBL/GenBank/DDBJ whole genome shotgun (WGS) entry which is preliminary data.</text>
</comment>
<keyword evidence="3" id="KW-0479">Metal-binding</keyword>
<dbReference type="SUPFAM" id="SSF48264">
    <property type="entry name" value="Cytochrome P450"/>
    <property type="match status" value="1"/>
</dbReference>
<accession>A0ABW8JLI6</accession>
<dbReference type="PRINTS" id="PR00359">
    <property type="entry name" value="BP450"/>
</dbReference>
<dbReference type="EMBL" id="JADIKJ010000021">
    <property type="protein sequence ID" value="MFK2901982.1"/>
    <property type="molecule type" value="Genomic_DNA"/>
</dbReference>
<dbReference type="Pfam" id="PF00067">
    <property type="entry name" value="p450"/>
    <property type="match status" value="1"/>
</dbReference>
<sequence>MPATPLTTGQPADIDTIDLTDPTLFSRDRHESIFDRLRDEDPVHWQSQSESGPFWNITRYEDVKNADVDHHLFSSRDISIVEDIPEGFDISMFMAMDPPRHTVYRNALHKLFSPANVTVMENGLRAHTIAVLDALPTGERIDWVEQVSIEITSYVLAGLFKFPIERRRKLIEWSDAAVLANSRENGASLTWNARQNRLMECFHEFYDSVRSRDPSDDTDLVSLFANQHGHKRLKPSEFLGNILLMIVAGNDTTRNSITGGVVALNRFPDQYDLLRDDPGLVLPTAIPEMFRWQSPVAYMRRTAACDIRLHGRHIREGEKVLLWYASGNRDHRFFENPHAFIAGRRNATKSLAFGWGVHRCPGQLLASMQLRVLWEEVMKRFECVEVVGEPDYLPSTFLKGYSKLNVVLHPWRTGTRRRTGNVESSING</sequence>
<keyword evidence="5" id="KW-1185">Reference proteome</keyword>
<organism evidence="4 5">
    <name type="scientific">Dyella jejuensis</name>
    <dbReference type="NCBI Taxonomy" id="1432009"/>
    <lineage>
        <taxon>Bacteria</taxon>
        <taxon>Pseudomonadati</taxon>
        <taxon>Pseudomonadota</taxon>
        <taxon>Gammaproteobacteria</taxon>
        <taxon>Lysobacterales</taxon>
        <taxon>Rhodanobacteraceae</taxon>
        <taxon>Dyella</taxon>
    </lineage>
</organism>
<dbReference type="InterPro" id="IPR017972">
    <property type="entry name" value="Cyt_P450_CS"/>
</dbReference>
<dbReference type="InterPro" id="IPR036396">
    <property type="entry name" value="Cyt_P450_sf"/>
</dbReference>
<dbReference type="InterPro" id="IPR001128">
    <property type="entry name" value="Cyt_P450"/>
</dbReference>
<name>A0ABW8JLI6_9GAMM</name>
<evidence type="ECO:0000256" key="3">
    <source>
        <dbReference type="RuleBase" id="RU000461"/>
    </source>
</evidence>
<gene>
    <name evidence="4" type="ORF">ISP15_16710</name>
</gene>
<dbReference type="Proteomes" id="UP001620461">
    <property type="component" value="Unassembled WGS sequence"/>
</dbReference>
<reference evidence="4 5" key="1">
    <citation type="submission" date="2020-10" db="EMBL/GenBank/DDBJ databases">
        <title>Phylogeny of dyella-like bacteria.</title>
        <authorList>
            <person name="Fu J."/>
        </authorList>
    </citation>
    <scope>NUCLEOTIDE SEQUENCE [LARGE SCALE GENOMIC DNA]</scope>
    <source>
        <strain evidence="4 5">JP1</strain>
    </source>
</reference>
<comment type="similarity">
    <text evidence="2 3">Belongs to the cytochrome P450 family.</text>
</comment>
<dbReference type="PANTHER" id="PTHR46696:SF1">
    <property type="entry name" value="CYTOCHROME P450 YJIB-RELATED"/>
    <property type="match status" value="1"/>
</dbReference>
<keyword evidence="3" id="KW-0349">Heme</keyword>
<proteinExistence type="inferred from homology"/>
<dbReference type="Gene3D" id="1.10.630.10">
    <property type="entry name" value="Cytochrome P450"/>
    <property type="match status" value="1"/>
</dbReference>
<evidence type="ECO:0000256" key="2">
    <source>
        <dbReference type="ARBA" id="ARBA00010617"/>
    </source>
</evidence>
<keyword evidence="3" id="KW-0408">Iron</keyword>
<dbReference type="PROSITE" id="PS00086">
    <property type="entry name" value="CYTOCHROME_P450"/>
    <property type="match status" value="1"/>
</dbReference>
<dbReference type="RefSeq" id="WP_404548927.1">
    <property type="nucleotide sequence ID" value="NZ_JADIKJ010000021.1"/>
</dbReference>
<evidence type="ECO:0000313" key="5">
    <source>
        <dbReference type="Proteomes" id="UP001620461"/>
    </source>
</evidence>
<dbReference type="PANTHER" id="PTHR46696">
    <property type="entry name" value="P450, PUTATIVE (EUROFUNG)-RELATED"/>
    <property type="match status" value="1"/>
</dbReference>
<dbReference type="InterPro" id="IPR002397">
    <property type="entry name" value="Cyt_P450_B"/>
</dbReference>
<keyword evidence="3" id="KW-0503">Monooxygenase</keyword>
<protein>
    <submittedName>
        <fullName evidence="4">Cytochrome P450</fullName>
    </submittedName>
</protein>
<comment type="cofactor">
    <cofactor evidence="1">
        <name>heme</name>
        <dbReference type="ChEBI" id="CHEBI:30413"/>
    </cofactor>
</comment>